<keyword evidence="4" id="KW-1185">Reference proteome</keyword>
<dbReference type="GO" id="GO:0003677">
    <property type="term" value="F:DNA binding"/>
    <property type="evidence" value="ECO:0007669"/>
    <property type="project" value="UniProtKB-KW"/>
</dbReference>
<evidence type="ECO:0000259" key="2">
    <source>
        <dbReference type="PROSITE" id="PS50995"/>
    </source>
</evidence>
<evidence type="ECO:0000256" key="1">
    <source>
        <dbReference type="ARBA" id="ARBA00023125"/>
    </source>
</evidence>
<dbReference type="CDD" id="cd00090">
    <property type="entry name" value="HTH_ARSR"/>
    <property type="match status" value="1"/>
</dbReference>
<dbReference type="InterPro" id="IPR036390">
    <property type="entry name" value="WH_DNA-bd_sf"/>
</dbReference>
<gene>
    <name evidence="3" type="ORF">E2626_03665</name>
</gene>
<feature type="domain" description="HTH marR-type" evidence="2">
    <location>
        <begin position="1"/>
        <end position="140"/>
    </location>
</feature>
<dbReference type="OrthoDB" id="158803at2"/>
<dbReference type="Pfam" id="PF12802">
    <property type="entry name" value="MarR_2"/>
    <property type="match status" value="1"/>
</dbReference>
<protein>
    <submittedName>
        <fullName evidence="3">MarR family transcriptional regulator</fullName>
    </submittedName>
</protein>
<sequence>MMKTLDTYVKELHDTFDEMSRLLTDDLATLSQFNLTPQQESYLMFCVAHAPLTAKELVDEFQVSKSAVSQAIARLEQDRFLEREKNPDNKRETLIYLGPKGRMFARRIKDFNEKMRNDYYVHLSLEEIEMITESIKKLNRVIRDKQTKG</sequence>
<dbReference type="AlphaFoldDB" id="A0A4Y8LIU3"/>
<dbReference type="PRINTS" id="PR00598">
    <property type="entry name" value="HTHMARR"/>
</dbReference>
<dbReference type="PANTHER" id="PTHR33164">
    <property type="entry name" value="TRANSCRIPTIONAL REGULATOR, MARR FAMILY"/>
    <property type="match status" value="1"/>
</dbReference>
<organism evidence="3 4">
    <name type="scientific">Jeotgalibacillus salarius</name>
    <dbReference type="NCBI Taxonomy" id="546023"/>
    <lineage>
        <taxon>Bacteria</taxon>
        <taxon>Bacillati</taxon>
        <taxon>Bacillota</taxon>
        <taxon>Bacilli</taxon>
        <taxon>Bacillales</taxon>
        <taxon>Caryophanaceae</taxon>
        <taxon>Jeotgalibacillus</taxon>
    </lineage>
</organism>
<dbReference type="SMART" id="SM00347">
    <property type="entry name" value="HTH_MARR"/>
    <property type="match status" value="1"/>
</dbReference>
<dbReference type="SUPFAM" id="SSF46785">
    <property type="entry name" value="Winged helix' DNA-binding domain"/>
    <property type="match status" value="1"/>
</dbReference>
<dbReference type="GO" id="GO:0003700">
    <property type="term" value="F:DNA-binding transcription factor activity"/>
    <property type="evidence" value="ECO:0007669"/>
    <property type="project" value="InterPro"/>
</dbReference>
<dbReference type="GO" id="GO:0006950">
    <property type="term" value="P:response to stress"/>
    <property type="evidence" value="ECO:0007669"/>
    <property type="project" value="TreeGrafter"/>
</dbReference>
<evidence type="ECO:0000313" key="3">
    <source>
        <dbReference type="EMBL" id="TFE02916.1"/>
    </source>
</evidence>
<dbReference type="InterPro" id="IPR039422">
    <property type="entry name" value="MarR/SlyA-like"/>
</dbReference>
<keyword evidence="1" id="KW-0238">DNA-binding</keyword>
<dbReference type="PROSITE" id="PS50995">
    <property type="entry name" value="HTH_MARR_2"/>
    <property type="match status" value="1"/>
</dbReference>
<evidence type="ECO:0000313" key="4">
    <source>
        <dbReference type="Proteomes" id="UP000297776"/>
    </source>
</evidence>
<dbReference type="InterPro" id="IPR011991">
    <property type="entry name" value="ArsR-like_HTH"/>
</dbReference>
<dbReference type="InterPro" id="IPR036388">
    <property type="entry name" value="WH-like_DNA-bd_sf"/>
</dbReference>
<proteinExistence type="predicted"/>
<dbReference type="Proteomes" id="UP000297776">
    <property type="component" value="Unassembled WGS sequence"/>
</dbReference>
<dbReference type="PANTHER" id="PTHR33164:SF57">
    <property type="entry name" value="MARR-FAMILY TRANSCRIPTIONAL REGULATOR"/>
    <property type="match status" value="1"/>
</dbReference>
<reference evidence="3 4" key="1">
    <citation type="submission" date="2019-03" db="EMBL/GenBank/DDBJ databases">
        <authorList>
            <person name="Yang Y."/>
        </authorList>
    </citation>
    <scope>NUCLEOTIDE SEQUENCE [LARGE SCALE GENOMIC DNA]</scope>
    <source>
        <strain evidence="3 4">ASL-1</strain>
    </source>
</reference>
<comment type="caution">
    <text evidence="3">The sequence shown here is derived from an EMBL/GenBank/DDBJ whole genome shotgun (WGS) entry which is preliminary data.</text>
</comment>
<name>A0A4Y8LIU3_9BACL</name>
<dbReference type="EMBL" id="SORX01000002">
    <property type="protein sequence ID" value="TFE02916.1"/>
    <property type="molecule type" value="Genomic_DNA"/>
</dbReference>
<accession>A0A4Y8LIU3</accession>
<dbReference type="Gene3D" id="1.10.10.10">
    <property type="entry name" value="Winged helix-like DNA-binding domain superfamily/Winged helix DNA-binding domain"/>
    <property type="match status" value="1"/>
</dbReference>
<dbReference type="InterPro" id="IPR000835">
    <property type="entry name" value="HTH_MarR-typ"/>
</dbReference>